<accession>S3IKI3</accession>
<reference evidence="1 2" key="1">
    <citation type="submission" date="2013-04" db="EMBL/GenBank/DDBJ databases">
        <authorList>
            <person name="Weinstock G."/>
            <person name="Sodergren E."/>
            <person name="Lobos E.A."/>
            <person name="Fulton L."/>
            <person name="Fulton R."/>
            <person name="Courtney L."/>
            <person name="Fronick C."/>
            <person name="O'Laughlin M."/>
            <person name="Godfrey J."/>
            <person name="Wilson R.M."/>
            <person name="Miner T."/>
            <person name="Farmer C."/>
            <person name="Delehaunty K."/>
            <person name="Cordes M."/>
            <person name="Minx P."/>
            <person name="Tomlinson C."/>
            <person name="Chen J."/>
            <person name="Wollam A."/>
            <person name="Pepin K.H."/>
            <person name="Palsikar V.B."/>
            <person name="Zhang X."/>
            <person name="Suruliraj S."/>
            <person name="Perna N.T."/>
            <person name="Plunkett G."/>
            <person name="Warren W."/>
            <person name="Mitreva M."/>
            <person name="Mardis E.R."/>
            <person name="Wilson R.K."/>
        </authorList>
    </citation>
    <scope>NUCLEOTIDE SEQUENCE [LARGE SCALE GENOMIC DNA]</scope>
    <source>
        <strain evidence="1 2">DSM 4568</strain>
    </source>
</reference>
<evidence type="ECO:0000313" key="2">
    <source>
        <dbReference type="Proteomes" id="UP000014585"/>
    </source>
</evidence>
<dbReference type="Proteomes" id="UP000014585">
    <property type="component" value="Unassembled WGS sequence"/>
</dbReference>
<dbReference type="HOGENOM" id="CLU_2970999_0_0_6"/>
<dbReference type="STRING" id="566551.HMPREF0201_04519"/>
<protein>
    <submittedName>
        <fullName evidence="1">Uncharacterized protein</fullName>
    </submittedName>
</protein>
<gene>
    <name evidence="1" type="ORF">HMPREF0201_04519</name>
</gene>
<name>S3IKI3_9ENTR</name>
<sequence length="58" mass="7016">MSNFILKSRQLWLNKNHESDHESRRPTRRLSGWLLILSFRPDYKNKATSYSTKLLHED</sequence>
<organism evidence="1 2">
    <name type="scientific">Cedecea davisae DSM 4568</name>
    <dbReference type="NCBI Taxonomy" id="566551"/>
    <lineage>
        <taxon>Bacteria</taxon>
        <taxon>Pseudomonadati</taxon>
        <taxon>Pseudomonadota</taxon>
        <taxon>Gammaproteobacteria</taxon>
        <taxon>Enterobacterales</taxon>
        <taxon>Enterobacteriaceae</taxon>
        <taxon>Cedecea</taxon>
    </lineage>
</organism>
<comment type="caution">
    <text evidence="1">The sequence shown here is derived from an EMBL/GenBank/DDBJ whole genome shotgun (WGS) entry which is preliminary data.</text>
</comment>
<proteinExistence type="predicted"/>
<dbReference type="EMBL" id="ATDT01000038">
    <property type="protein sequence ID" value="EPF12916.1"/>
    <property type="molecule type" value="Genomic_DNA"/>
</dbReference>
<evidence type="ECO:0000313" key="1">
    <source>
        <dbReference type="EMBL" id="EPF12916.1"/>
    </source>
</evidence>
<dbReference type="AlphaFoldDB" id="S3IKI3"/>